<dbReference type="InterPro" id="IPR021732">
    <property type="entry name" value="DUF3301"/>
</dbReference>
<dbReference type="Proteomes" id="UP000249046">
    <property type="component" value="Unassembled WGS sequence"/>
</dbReference>
<reference evidence="2 3" key="1">
    <citation type="submission" date="2017-08" db="EMBL/GenBank/DDBJ databases">
        <title>Infants hospitalized years apart are colonized by the same room-sourced microbial strains.</title>
        <authorList>
            <person name="Brooks B."/>
            <person name="Olm M.R."/>
            <person name="Firek B.A."/>
            <person name="Baker R."/>
            <person name="Thomas B.C."/>
            <person name="Morowitz M.J."/>
            <person name="Banfield J.F."/>
        </authorList>
    </citation>
    <scope>NUCLEOTIDE SEQUENCE [LARGE SCALE GENOMIC DNA]</scope>
    <source>
        <strain evidence="2">S2_005_003_R2_42</strain>
    </source>
</reference>
<dbReference type="Pfam" id="PF11743">
    <property type="entry name" value="DUF3301"/>
    <property type="match status" value="1"/>
</dbReference>
<evidence type="ECO:0000313" key="2">
    <source>
        <dbReference type="EMBL" id="PZQ18574.1"/>
    </source>
</evidence>
<name>A0A2W5KRT4_9GAMM</name>
<feature type="region of interest" description="Disordered" evidence="1">
    <location>
        <begin position="132"/>
        <end position="176"/>
    </location>
</feature>
<organism evidence="2 3">
    <name type="scientific">Rhodanobacter denitrificans</name>
    <dbReference type="NCBI Taxonomy" id="666685"/>
    <lineage>
        <taxon>Bacteria</taxon>
        <taxon>Pseudomonadati</taxon>
        <taxon>Pseudomonadota</taxon>
        <taxon>Gammaproteobacteria</taxon>
        <taxon>Lysobacterales</taxon>
        <taxon>Rhodanobacteraceae</taxon>
        <taxon>Rhodanobacter</taxon>
    </lineage>
</organism>
<sequence length="176" mass="19338">MLSQWIPLLLIGAAIALWLRALRAREQAGRLARELCQRAGVQLLDQTVSLRRVGLARVDGRLRLKRRYGFEVSTHGHDRHPGHLDLLGDALQTWSIPVAQTSPVLQAPTQRPSVTIEATAEVDRSLEARRLAVEAQRQQQRSHREPGDQADPHAAGTVSGVKGQPSSDRHADAPIG</sequence>
<dbReference type="AlphaFoldDB" id="A0A2W5KRT4"/>
<feature type="compositionally biased region" description="Basic and acidic residues" evidence="1">
    <location>
        <begin position="167"/>
        <end position="176"/>
    </location>
</feature>
<evidence type="ECO:0000256" key="1">
    <source>
        <dbReference type="SAM" id="MobiDB-lite"/>
    </source>
</evidence>
<accession>A0A2W5KRT4</accession>
<evidence type="ECO:0000313" key="3">
    <source>
        <dbReference type="Proteomes" id="UP000249046"/>
    </source>
</evidence>
<proteinExistence type="predicted"/>
<comment type="caution">
    <text evidence="2">The sequence shown here is derived from an EMBL/GenBank/DDBJ whole genome shotgun (WGS) entry which is preliminary data.</text>
</comment>
<evidence type="ECO:0008006" key="4">
    <source>
        <dbReference type="Google" id="ProtNLM"/>
    </source>
</evidence>
<dbReference type="EMBL" id="QFPO01000003">
    <property type="protein sequence ID" value="PZQ18574.1"/>
    <property type="molecule type" value="Genomic_DNA"/>
</dbReference>
<gene>
    <name evidence="2" type="ORF">DI564_04575</name>
</gene>
<feature type="compositionally biased region" description="Basic and acidic residues" evidence="1">
    <location>
        <begin position="142"/>
        <end position="151"/>
    </location>
</feature>
<protein>
    <recommendedName>
        <fullName evidence="4">DUF3301 domain-containing protein</fullName>
    </recommendedName>
</protein>